<evidence type="ECO:0000256" key="4">
    <source>
        <dbReference type="ARBA" id="ARBA00022833"/>
    </source>
</evidence>
<reference evidence="7 8" key="1">
    <citation type="submission" date="2016-10" db="EMBL/GenBank/DDBJ databases">
        <title>Genome sequence of the basidiomycete white-rot fungus Trametes pubescens.</title>
        <authorList>
            <person name="Makela M.R."/>
            <person name="Granchi Z."/>
            <person name="Peng M."/>
            <person name="De Vries R.P."/>
            <person name="Grigoriev I."/>
            <person name="Riley R."/>
            <person name="Hilden K."/>
        </authorList>
    </citation>
    <scope>NUCLEOTIDE SEQUENCE [LARGE SCALE GENOMIC DNA]</scope>
    <source>
        <strain evidence="7 8">FBCC735</strain>
    </source>
</reference>
<dbReference type="Proteomes" id="UP000184267">
    <property type="component" value="Unassembled WGS sequence"/>
</dbReference>
<evidence type="ECO:0000256" key="1">
    <source>
        <dbReference type="ARBA" id="ARBA00004123"/>
    </source>
</evidence>
<dbReference type="InterPro" id="IPR052035">
    <property type="entry name" value="ZnF_BED_domain_contain"/>
</dbReference>
<dbReference type="GO" id="GO:0008270">
    <property type="term" value="F:zinc ion binding"/>
    <property type="evidence" value="ECO:0007669"/>
    <property type="project" value="UniProtKB-KW"/>
</dbReference>
<dbReference type="STRING" id="154538.A0A1M2VUP2"/>
<keyword evidence="8" id="KW-1185">Reference proteome</keyword>
<dbReference type="AlphaFoldDB" id="A0A1M2VUP2"/>
<dbReference type="PANTHER" id="PTHR46481">
    <property type="entry name" value="ZINC FINGER BED DOMAIN-CONTAINING PROTEIN 4"/>
    <property type="match status" value="1"/>
</dbReference>
<keyword evidence="3" id="KW-0863">Zinc-finger</keyword>
<feature type="compositionally biased region" description="Low complexity" evidence="6">
    <location>
        <begin position="486"/>
        <end position="501"/>
    </location>
</feature>
<dbReference type="EMBL" id="MNAD01000660">
    <property type="protein sequence ID" value="OJT11323.1"/>
    <property type="molecule type" value="Genomic_DNA"/>
</dbReference>
<feature type="compositionally biased region" description="Polar residues" evidence="6">
    <location>
        <begin position="535"/>
        <end position="546"/>
    </location>
</feature>
<evidence type="ECO:0000256" key="5">
    <source>
        <dbReference type="ARBA" id="ARBA00023242"/>
    </source>
</evidence>
<evidence type="ECO:0008006" key="9">
    <source>
        <dbReference type="Google" id="ProtNLM"/>
    </source>
</evidence>
<evidence type="ECO:0000256" key="3">
    <source>
        <dbReference type="ARBA" id="ARBA00022771"/>
    </source>
</evidence>
<dbReference type="GO" id="GO:0005634">
    <property type="term" value="C:nucleus"/>
    <property type="evidence" value="ECO:0007669"/>
    <property type="project" value="UniProtKB-SubCell"/>
</dbReference>
<evidence type="ECO:0000313" key="8">
    <source>
        <dbReference type="Proteomes" id="UP000184267"/>
    </source>
</evidence>
<feature type="region of interest" description="Disordered" evidence="6">
    <location>
        <begin position="461"/>
        <end position="569"/>
    </location>
</feature>
<evidence type="ECO:0000313" key="7">
    <source>
        <dbReference type="EMBL" id="OJT11323.1"/>
    </source>
</evidence>
<sequence>MTGDSAPSGSLSGPTLVLDPALNSDVPREPVPIQHYGSLVHKVRTEPPATSASDVWWFVYALDKNTAPSDTEIPRLQSQAHYKMKPEQKEFPLMACRFCRDQPEDGTWHLWRCQNGQTTAIRNHLKRYHTKEWRQAVIDNRLKDWEELAFKPDTSFARTGPRQPQGDSEPFTQTGFNKNIAHFVTGDDQVGGGYDPVSLSPINRETEANCNIDLANDPEYASALENDPVKRARQLIAACRASGQRREDFAAVIADGNRCSSWGPGKTLRQVQLLRDVDTRWSSTYLMIDRLLELYPAVLRFIEHSKQADLEHYLLSATELQVLQDIRQFLRAPHLVQELLSGEQTPTASRALPAYEHLLDMLKLVRAKYPKIAHGIDASILVLEQYMRYTRQTRAYALAMVINPSIKLAFLEKHWTPNETEMAASWTKEAVSDPRYLSVLLLILVAGQMLEHRKGLRQAAERSVADSATAPAPFPSHAPGSSAHNTVPISRQISSSSTSSVRPRDPDYDMLDELESELRRCKEARPSNAALGTLTAESSVASSHATETPAEREARLGQEDRVVVEDEFR</sequence>
<protein>
    <recommendedName>
        <fullName evidence="9">BED-type domain-containing protein</fullName>
    </recommendedName>
</protein>
<name>A0A1M2VUP2_TRAPU</name>
<organism evidence="7 8">
    <name type="scientific">Trametes pubescens</name>
    <name type="common">White-rot fungus</name>
    <dbReference type="NCBI Taxonomy" id="154538"/>
    <lineage>
        <taxon>Eukaryota</taxon>
        <taxon>Fungi</taxon>
        <taxon>Dikarya</taxon>
        <taxon>Basidiomycota</taxon>
        <taxon>Agaricomycotina</taxon>
        <taxon>Agaricomycetes</taxon>
        <taxon>Polyporales</taxon>
        <taxon>Polyporaceae</taxon>
        <taxon>Trametes</taxon>
    </lineage>
</organism>
<keyword evidence="2" id="KW-0479">Metal-binding</keyword>
<gene>
    <name evidence="7" type="ORF">TRAPUB_12198</name>
</gene>
<feature type="compositionally biased region" description="Basic and acidic residues" evidence="6">
    <location>
        <begin position="549"/>
        <end position="569"/>
    </location>
</feature>
<feature type="compositionally biased region" description="Polar residues" evidence="6">
    <location>
        <begin position="1"/>
        <end position="13"/>
    </location>
</feature>
<keyword evidence="5" id="KW-0539">Nucleus</keyword>
<feature type="compositionally biased region" description="Basic and acidic residues" evidence="6">
    <location>
        <begin position="516"/>
        <end position="525"/>
    </location>
</feature>
<evidence type="ECO:0000256" key="6">
    <source>
        <dbReference type="SAM" id="MobiDB-lite"/>
    </source>
</evidence>
<proteinExistence type="predicted"/>
<comment type="caution">
    <text evidence="7">The sequence shown here is derived from an EMBL/GenBank/DDBJ whole genome shotgun (WGS) entry which is preliminary data.</text>
</comment>
<dbReference type="InterPro" id="IPR012337">
    <property type="entry name" value="RNaseH-like_sf"/>
</dbReference>
<keyword evidence="4" id="KW-0862">Zinc</keyword>
<accession>A0A1M2VUP2</accession>
<dbReference type="OrthoDB" id="2790258at2759"/>
<feature type="region of interest" description="Disordered" evidence="6">
    <location>
        <begin position="1"/>
        <end position="23"/>
    </location>
</feature>
<dbReference type="PANTHER" id="PTHR46481:SF10">
    <property type="entry name" value="ZINC FINGER BED DOMAIN-CONTAINING PROTEIN 39"/>
    <property type="match status" value="1"/>
</dbReference>
<evidence type="ECO:0000256" key="2">
    <source>
        <dbReference type="ARBA" id="ARBA00022723"/>
    </source>
</evidence>
<comment type="subcellular location">
    <subcellularLocation>
        <location evidence="1">Nucleus</location>
    </subcellularLocation>
</comment>
<dbReference type="SUPFAM" id="SSF53098">
    <property type="entry name" value="Ribonuclease H-like"/>
    <property type="match status" value="1"/>
</dbReference>